<protein>
    <submittedName>
        <fullName evidence="1">EIF-2-alpha kinase activator GCN1</fullName>
    </submittedName>
</protein>
<keyword evidence="1" id="KW-0418">Kinase</keyword>
<accession>A0ABD3D5D7</accession>
<sequence>MWESKVCLHPALQTHHPPLIFSRVLDVYLPVKSYEIAVTELNNLWSSRRDTGSVIDSQVPFLPPIEVLVKTLIVIASSLSASTPNAFVQLQFCSHHLHIIGTGKRITLVGLSSSDGVSESQFN</sequence>
<dbReference type="GO" id="GO:0016301">
    <property type="term" value="F:kinase activity"/>
    <property type="evidence" value="ECO:0007669"/>
    <property type="project" value="UniProtKB-KW"/>
</dbReference>
<organism evidence="1 2">
    <name type="scientific">Castilleja foliolosa</name>
    <dbReference type="NCBI Taxonomy" id="1961234"/>
    <lineage>
        <taxon>Eukaryota</taxon>
        <taxon>Viridiplantae</taxon>
        <taxon>Streptophyta</taxon>
        <taxon>Embryophyta</taxon>
        <taxon>Tracheophyta</taxon>
        <taxon>Spermatophyta</taxon>
        <taxon>Magnoliopsida</taxon>
        <taxon>eudicotyledons</taxon>
        <taxon>Gunneridae</taxon>
        <taxon>Pentapetalae</taxon>
        <taxon>asterids</taxon>
        <taxon>lamiids</taxon>
        <taxon>Lamiales</taxon>
        <taxon>Orobanchaceae</taxon>
        <taxon>Pedicularideae</taxon>
        <taxon>Castillejinae</taxon>
        <taxon>Castilleja</taxon>
    </lineage>
</organism>
<dbReference type="AlphaFoldDB" id="A0ABD3D5D7"/>
<evidence type="ECO:0000313" key="2">
    <source>
        <dbReference type="Proteomes" id="UP001632038"/>
    </source>
</evidence>
<gene>
    <name evidence="1" type="primary">GCN1L1_3</name>
    <name evidence="1" type="ORF">CASFOL_021031</name>
</gene>
<reference evidence="2" key="1">
    <citation type="journal article" date="2024" name="IScience">
        <title>Strigolactones Initiate the Formation of Haustorium-like Structures in Castilleja.</title>
        <authorList>
            <person name="Buerger M."/>
            <person name="Peterson D."/>
            <person name="Chory J."/>
        </authorList>
    </citation>
    <scope>NUCLEOTIDE SEQUENCE [LARGE SCALE GENOMIC DNA]</scope>
</reference>
<comment type="caution">
    <text evidence="1">The sequence shown here is derived from an EMBL/GenBank/DDBJ whole genome shotgun (WGS) entry which is preliminary data.</text>
</comment>
<keyword evidence="2" id="KW-1185">Reference proteome</keyword>
<keyword evidence="1" id="KW-0808">Transferase</keyword>
<dbReference type="EMBL" id="JAVIJP010000027">
    <property type="protein sequence ID" value="KAL3636484.1"/>
    <property type="molecule type" value="Genomic_DNA"/>
</dbReference>
<proteinExistence type="predicted"/>
<name>A0ABD3D5D7_9LAMI</name>
<evidence type="ECO:0000313" key="1">
    <source>
        <dbReference type="EMBL" id="KAL3636484.1"/>
    </source>
</evidence>
<dbReference type="Proteomes" id="UP001632038">
    <property type="component" value="Unassembled WGS sequence"/>
</dbReference>